<name>A0A1M6QKR3_9BACL</name>
<dbReference type="InterPro" id="IPR000358">
    <property type="entry name" value="RNR_small_fam"/>
</dbReference>
<keyword evidence="7" id="KW-0408">Iron</keyword>
<keyword evidence="8" id="KW-0464">Manganese</keyword>
<keyword evidence="5" id="KW-0479">Metal-binding</keyword>
<dbReference type="SUPFAM" id="SSF47240">
    <property type="entry name" value="Ferritin-like"/>
    <property type="match status" value="1"/>
</dbReference>
<reference evidence="12" key="1">
    <citation type="submission" date="2016-11" db="EMBL/GenBank/DDBJ databases">
        <authorList>
            <person name="Varghese N."/>
            <person name="Submissions S."/>
        </authorList>
    </citation>
    <scope>NUCLEOTIDE SEQUENCE [LARGE SCALE GENOMIC DNA]</scope>
    <source>
        <strain evidence="12">USBA-503</strain>
    </source>
</reference>
<dbReference type="EMBL" id="FRAF01000010">
    <property type="protein sequence ID" value="SHK20758.1"/>
    <property type="molecule type" value="Genomic_DNA"/>
</dbReference>
<evidence type="ECO:0000256" key="5">
    <source>
        <dbReference type="ARBA" id="ARBA00022723"/>
    </source>
</evidence>
<evidence type="ECO:0000313" key="12">
    <source>
        <dbReference type="Proteomes" id="UP000184016"/>
    </source>
</evidence>
<dbReference type="InterPro" id="IPR009078">
    <property type="entry name" value="Ferritin-like_SF"/>
</dbReference>
<dbReference type="NCBIfam" id="NF006200">
    <property type="entry name" value="PRK08326.1-3"/>
    <property type="match status" value="1"/>
</dbReference>
<accession>A0A1M6QKR3</accession>
<evidence type="ECO:0000256" key="9">
    <source>
        <dbReference type="ARBA" id="ARBA00031672"/>
    </source>
</evidence>
<dbReference type="Proteomes" id="UP000184016">
    <property type="component" value="Unassembled WGS sequence"/>
</dbReference>
<evidence type="ECO:0000256" key="10">
    <source>
        <dbReference type="ARBA" id="ARBA00032636"/>
    </source>
</evidence>
<sequence length="305" mass="35534">MRIYQTVTKKGLDHASLPMRLYHKAKKIGIWDPRDIDMEKDREDWLTFSESEQRVILRLCTLFQAGEEAVTRDLLPLIRAISLEGRLEEEMYLTTFLWEEAKHTEVFRRFFDDIARVREDFSEQIGPSYEAIFSKYLPESMERLIHDPSPAAQAEASVTYNMVVEGILAETGYYAFHNILEKNRKMPGLLRAIVYLQKDESRHIGYGTYLLSRLIAEDDRIWDVIQTRIQLLVPFAVGVVNELFSDRETESAHAGVEPPFPLDKNDYIQYAMSQFQRRMNVLQRARGQSPDEIYQLSEATVGIEE</sequence>
<dbReference type="InterPro" id="IPR012348">
    <property type="entry name" value="RNR-like"/>
</dbReference>
<comment type="cofactor">
    <cofactor evidence="2">
        <name>Fe cation</name>
        <dbReference type="ChEBI" id="CHEBI:24875"/>
    </cofactor>
</comment>
<evidence type="ECO:0000256" key="2">
    <source>
        <dbReference type="ARBA" id="ARBA00001962"/>
    </source>
</evidence>
<dbReference type="GO" id="GO:0046872">
    <property type="term" value="F:metal ion binding"/>
    <property type="evidence" value="ECO:0007669"/>
    <property type="project" value="UniProtKB-KW"/>
</dbReference>
<evidence type="ECO:0000256" key="8">
    <source>
        <dbReference type="ARBA" id="ARBA00023211"/>
    </source>
</evidence>
<proteinExistence type="inferred from homology"/>
<comment type="similarity">
    <text evidence="3">Belongs to the ribonucleoside diphosphate reductase small chain family. R2-like ligand binding oxidase subfamily.</text>
</comment>
<gene>
    <name evidence="11" type="ORF">SAMN05443507_11033</name>
</gene>
<comment type="cofactor">
    <cofactor evidence="1">
        <name>Mn(2+)</name>
        <dbReference type="ChEBI" id="CHEBI:29035"/>
    </cofactor>
</comment>
<keyword evidence="6" id="KW-0560">Oxidoreductase</keyword>
<dbReference type="GO" id="GO:0009263">
    <property type="term" value="P:deoxyribonucleotide biosynthetic process"/>
    <property type="evidence" value="ECO:0007669"/>
    <property type="project" value="InterPro"/>
</dbReference>
<evidence type="ECO:0000256" key="3">
    <source>
        <dbReference type="ARBA" id="ARBA00007873"/>
    </source>
</evidence>
<dbReference type="OrthoDB" id="5489780at2"/>
<dbReference type="GO" id="GO:0016491">
    <property type="term" value="F:oxidoreductase activity"/>
    <property type="evidence" value="ECO:0007669"/>
    <property type="project" value="UniProtKB-KW"/>
</dbReference>
<keyword evidence="12" id="KW-1185">Reference proteome</keyword>
<organism evidence="11 12">
    <name type="scientific">Alicyclobacillus tolerans</name>
    <dbReference type="NCBI Taxonomy" id="90970"/>
    <lineage>
        <taxon>Bacteria</taxon>
        <taxon>Bacillati</taxon>
        <taxon>Bacillota</taxon>
        <taxon>Bacilli</taxon>
        <taxon>Bacillales</taxon>
        <taxon>Alicyclobacillaceae</taxon>
        <taxon>Alicyclobacillus</taxon>
    </lineage>
</organism>
<dbReference type="Gene3D" id="1.10.620.20">
    <property type="entry name" value="Ribonucleotide Reductase, subunit A"/>
    <property type="match status" value="1"/>
</dbReference>
<evidence type="ECO:0000256" key="6">
    <source>
        <dbReference type="ARBA" id="ARBA00023002"/>
    </source>
</evidence>
<dbReference type="InterPro" id="IPR033908">
    <property type="entry name" value="R2LOX"/>
</dbReference>
<dbReference type="AlphaFoldDB" id="A0A1M6QKR3"/>
<protein>
    <recommendedName>
        <fullName evidence="4">R2-like ligand binding oxidase</fullName>
    </recommendedName>
    <alternativeName>
        <fullName evidence="10">Ribonucleotide reductase R2 subunit homolog</fullName>
    </alternativeName>
    <alternativeName>
        <fullName evidence="9">Ribonucleotide reductase small subunit homolog</fullName>
    </alternativeName>
</protein>
<evidence type="ECO:0000256" key="1">
    <source>
        <dbReference type="ARBA" id="ARBA00001936"/>
    </source>
</evidence>
<evidence type="ECO:0000313" key="11">
    <source>
        <dbReference type="EMBL" id="SHK20758.1"/>
    </source>
</evidence>
<dbReference type="NCBIfam" id="NF006202">
    <property type="entry name" value="PRK08326.1-5"/>
    <property type="match status" value="1"/>
</dbReference>
<dbReference type="STRING" id="1830138.SAMN05443507_11033"/>
<dbReference type="CDD" id="cd07911">
    <property type="entry name" value="RNRR2_Rv0233_like"/>
    <property type="match status" value="1"/>
</dbReference>
<dbReference type="Pfam" id="PF00268">
    <property type="entry name" value="Ribonuc_red_sm"/>
    <property type="match status" value="1"/>
</dbReference>
<evidence type="ECO:0000256" key="4">
    <source>
        <dbReference type="ARBA" id="ARBA00013559"/>
    </source>
</evidence>
<evidence type="ECO:0000256" key="7">
    <source>
        <dbReference type="ARBA" id="ARBA00023004"/>
    </source>
</evidence>
<dbReference type="RefSeq" id="WP_072873888.1">
    <property type="nucleotide sequence ID" value="NZ_FRAF01000010.1"/>
</dbReference>